<comment type="subcellular location">
    <subcellularLocation>
        <location evidence="1">Cell membrane</location>
        <topology evidence="1">Multi-pass membrane protein</topology>
    </subcellularLocation>
</comment>
<organism evidence="8 9">
    <name type="scientific">Azospirillum griseum</name>
    <dbReference type="NCBI Taxonomy" id="2496639"/>
    <lineage>
        <taxon>Bacteria</taxon>
        <taxon>Pseudomonadati</taxon>
        <taxon>Pseudomonadota</taxon>
        <taxon>Alphaproteobacteria</taxon>
        <taxon>Rhodospirillales</taxon>
        <taxon>Azospirillaceae</taxon>
        <taxon>Azospirillum</taxon>
    </lineage>
</organism>
<keyword evidence="3 6" id="KW-0812">Transmembrane</keyword>
<dbReference type="GO" id="GO:0005886">
    <property type="term" value="C:plasma membrane"/>
    <property type="evidence" value="ECO:0007669"/>
    <property type="project" value="UniProtKB-SubCell"/>
</dbReference>
<dbReference type="PROSITE" id="PS50156">
    <property type="entry name" value="SSD"/>
    <property type="match status" value="1"/>
</dbReference>
<feature type="transmembrane region" description="Helical" evidence="6">
    <location>
        <begin position="375"/>
        <end position="394"/>
    </location>
</feature>
<dbReference type="Pfam" id="PF03176">
    <property type="entry name" value="MMPL"/>
    <property type="match status" value="1"/>
</dbReference>
<feature type="transmembrane region" description="Helical" evidence="6">
    <location>
        <begin position="686"/>
        <end position="707"/>
    </location>
</feature>
<feature type="transmembrane region" description="Helical" evidence="6">
    <location>
        <begin position="342"/>
        <end position="363"/>
    </location>
</feature>
<feature type="transmembrane region" description="Helical" evidence="6">
    <location>
        <begin position="659"/>
        <end position="679"/>
    </location>
</feature>
<dbReference type="InterPro" id="IPR004869">
    <property type="entry name" value="MMPL_dom"/>
</dbReference>
<keyword evidence="9" id="KW-1185">Reference proteome</keyword>
<dbReference type="OrthoDB" id="5963930at2"/>
<dbReference type="PANTHER" id="PTHR33406:SF10">
    <property type="entry name" value="SSD DOMAIN-CONTAINING PROTEIN"/>
    <property type="match status" value="1"/>
</dbReference>
<dbReference type="RefSeq" id="WP_126620155.1">
    <property type="nucleotide sequence ID" value="NZ_JBHUCY010000032.1"/>
</dbReference>
<evidence type="ECO:0000256" key="1">
    <source>
        <dbReference type="ARBA" id="ARBA00004651"/>
    </source>
</evidence>
<dbReference type="InterPro" id="IPR000731">
    <property type="entry name" value="SSD"/>
</dbReference>
<dbReference type="AlphaFoldDB" id="A0A3S0JEF0"/>
<evidence type="ECO:0000313" key="9">
    <source>
        <dbReference type="Proteomes" id="UP000277007"/>
    </source>
</evidence>
<dbReference type="Gene3D" id="1.20.1640.10">
    <property type="entry name" value="Multidrug efflux transporter AcrB transmembrane domain"/>
    <property type="match status" value="2"/>
</dbReference>
<keyword evidence="2" id="KW-1003">Cell membrane</keyword>
<accession>A0A3S0JEF0</accession>
<comment type="caution">
    <text evidence="8">The sequence shown here is derived from an EMBL/GenBank/DDBJ whole genome shotgun (WGS) entry which is preliminary data.</text>
</comment>
<dbReference type="SUPFAM" id="SSF82866">
    <property type="entry name" value="Multidrug efflux transporter AcrB transmembrane domain"/>
    <property type="match status" value="2"/>
</dbReference>
<evidence type="ECO:0000256" key="4">
    <source>
        <dbReference type="ARBA" id="ARBA00022989"/>
    </source>
</evidence>
<evidence type="ECO:0000256" key="5">
    <source>
        <dbReference type="ARBA" id="ARBA00023136"/>
    </source>
</evidence>
<feature type="transmembrane region" description="Helical" evidence="6">
    <location>
        <begin position="760"/>
        <end position="785"/>
    </location>
</feature>
<protein>
    <submittedName>
        <fullName evidence="8">RND family transporter</fullName>
    </submittedName>
</protein>
<proteinExistence type="predicted"/>
<evidence type="ECO:0000256" key="2">
    <source>
        <dbReference type="ARBA" id="ARBA00022475"/>
    </source>
</evidence>
<reference evidence="8 9" key="1">
    <citation type="submission" date="2018-12" db="EMBL/GenBank/DDBJ databases">
        <authorList>
            <person name="Yang Y."/>
        </authorList>
    </citation>
    <scope>NUCLEOTIDE SEQUENCE [LARGE SCALE GENOMIC DNA]</scope>
    <source>
        <strain evidence="8 9">L-25-5w-1</strain>
    </source>
</reference>
<feature type="transmembrane region" description="Helical" evidence="6">
    <location>
        <begin position="243"/>
        <end position="264"/>
    </location>
</feature>
<name>A0A3S0JEF0_9PROT</name>
<dbReference type="InterPro" id="IPR050545">
    <property type="entry name" value="Mycobact_MmpL"/>
</dbReference>
<evidence type="ECO:0000313" key="8">
    <source>
        <dbReference type="EMBL" id="RTR14614.1"/>
    </source>
</evidence>
<evidence type="ECO:0000256" key="6">
    <source>
        <dbReference type="SAM" id="Phobius"/>
    </source>
</evidence>
<keyword evidence="4 6" id="KW-1133">Transmembrane helix</keyword>
<dbReference type="EMBL" id="RXMA01000038">
    <property type="protein sequence ID" value="RTR14614.1"/>
    <property type="molecule type" value="Genomic_DNA"/>
</dbReference>
<feature type="domain" description="SSD" evidence="7">
    <location>
        <begin position="278"/>
        <end position="396"/>
    </location>
</feature>
<feature type="transmembrane region" description="Helical" evidence="6">
    <location>
        <begin position="270"/>
        <end position="291"/>
    </location>
</feature>
<feature type="transmembrane region" description="Helical" evidence="6">
    <location>
        <begin position="727"/>
        <end position="748"/>
    </location>
</feature>
<keyword evidence="5 6" id="KW-0472">Membrane</keyword>
<dbReference type="PANTHER" id="PTHR33406">
    <property type="entry name" value="MEMBRANE PROTEIN MJ1562-RELATED"/>
    <property type="match status" value="1"/>
</dbReference>
<feature type="transmembrane region" description="Helical" evidence="6">
    <location>
        <begin position="430"/>
        <end position="450"/>
    </location>
</feature>
<feature type="transmembrane region" description="Helical" evidence="6">
    <location>
        <begin position="36"/>
        <end position="58"/>
    </location>
</feature>
<evidence type="ECO:0000259" key="7">
    <source>
        <dbReference type="PROSITE" id="PS50156"/>
    </source>
</evidence>
<gene>
    <name evidence="8" type="ORF">EJ903_23740</name>
</gene>
<evidence type="ECO:0000256" key="3">
    <source>
        <dbReference type="ARBA" id="ARBA00022692"/>
    </source>
</evidence>
<dbReference type="Proteomes" id="UP000277007">
    <property type="component" value="Unassembled WGS sequence"/>
</dbReference>
<sequence>MMTESDGLRVGASEDTLRLDPRSGTWLERLVFNNRVAILVVCALITLGLGVQMTRLTVNASYERMIPVDHPFIQTYMDNRADLASQGNVLRVIVERTDGGSILDPAYLQTVQKVNDAVYLLPGVNRPYMMSIWTPNTRWLAVTEEGLEGGEVIDSKFDGSPAAMARLRLNIERSGQIGRLVATDWQSSLILAPLNDGAGHPRIDYRQLSQKLEEIRATHSTGVIRVRVVGFAKIVGDMIDGAVQVLTFFAFAVLISMAVVYWYTRCARSTVLVVACSLAAVVWQLGLLPLLGLELDPYSTLVPFLVFAIGMSHGSQKMNGVMQDIGRGADRLTAARLTFRRLFFAGFAALVCDTVGFAVLLIIKIEVIRELALTASLGVTILVFTNLILLPVLLSVTGVSPAAAQRSLRDSTDAGGNAAWRFLDLFTRRGWAVGALAASLAVAGGGWVVAKGVQIGDIDPGAPELRRDSRYNLDNAYLTARYATSTDTLILLVATPAEKCTDYGVLATIDALEWRLRQEPGVATTASLSSFARLMTQLGAEGNPKWFELTPNQAALNPLSGTAPLEFVNRACTLSQVRVSLLDHKAATLKRVIGVVQGFIADNPTPGARILLAAGNSGIEAATNMVVEEASRDMLYWVYGAVTLLCFVTFRSWRAVVCAILPLVLTSILAEALMAELGIGVKVATLPVIALGVGIGVDYALYIISILRVHLKTGASLSTAYLETLRFTGRVVLLTGVTLAVAVATWILSPIKFQADMGVLLAFCFLVNMAGALILVPALASVLLVGDSHHATPRPTPLTKDASVPAA</sequence>